<dbReference type="RefSeq" id="WP_344492671.1">
    <property type="nucleotide sequence ID" value="NZ_BAAAQF010000034.1"/>
</dbReference>
<organism evidence="4 5">
    <name type="scientific">Glycomyces endophyticus</name>
    <dbReference type="NCBI Taxonomy" id="480996"/>
    <lineage>
        <taxon>Bacteria</taxon>
        <taxon>Bacillati</taxon>
        <taxon>Actinomycetota</taxon>
        <taxon>Actinomycetes</taxon>
        <taxon>Glycomycetales</taxon>
        <taxon>Glycomycetaceae</taxon>
        <taxon>Glycomyces</taxon>
    </lineage>
</organism>
<reference evidence="4 5" key="1">
    <citation type="journal article" date="2019" name="Int. J. Syst. Evol. Microbiol.">
        <title>The Global Catalogue of Microorganisms (GCM) 10K type strain sequencing project: providing services to taxonomists for standard genome sequencing and annotation.</title>
        <authorList>
            <consortium name="The Broad Institute Genomics Platform"/>
            <consortium name="The Broad Institute Genome Sequencing Center for Infectious Disease"/>
            <person name="Wu L."/>
            <person name="Ma J."/>
        </authorList>
    </citation>
    <scope>NUCLEOTIDE SEQUENCE [LARGE SCALE GENOMIC DNA]</scope>
    <source>
        <strain evidence="4 5">JCM 16001</strain>
    </source>
</reference>
<dbReference type="InterPro" id="IPR041698">
    <property type="entry name" value="Methyltransf_25"/>
</dbReference>
<evidence type="ECO:0000256" key="2">
    <source>
        <dbReference type="SAM" id="MobiDB-lite"/>
    </source>
</evidence>
<dbReference type="GO" id="GO:0008168">
    <property type="term" value="F:methyltransferase activity"/>
    <property type="evidence" value="ECO:0007669"/>
    <property type="project" value="UniProtKB-KW"/>
</dbReference>
<protein>
    <submittedName>
        <fullName evidence="4">Class I SAM-dependent methyltransferase</fullName>
    </submittedName>
</protein>
<feature type="domain" description="Methyltransferase" evidence="3">
    <location>
        <begin position="38"/>
        <end position="129"/>
    </location>
</feature>
<dbReference type="Proteomes" id="UP001499851">
    <property type="component" value="Unassembled WGS sequence"/>
</dbReference>
<dbReference type="InterPro" id="IPR029063">
    <property type="entry name" value="SAM-dependent_MTases_sf"/>
</dbReference>
<gene>
    <name evidence="4" type="ORF">GCM10009830_49110</name>
</gene>
<comment type="caution">
    <text evidence="4">The sequence shown here is derived from an EMBL/GenBank/DDBJ whole genome shotgun (WGS) entry which is preliminary data.</text>
</comment>
<dbReference type="Gene3D" id="3.40.50.150">
    <property type="entry name" value="Vaccinia Virus protein VP39"/>
    <property type="match status" value="1"/>
</dbReference>
<keyword evidence="5" id="KW-1185">Reference proteome</keyword>
<evidence type="ECO:0000256" key="1">
    <source>
        <dbReference type="ARBA" id="ARBA00022679"/>
    </source>
</evidence>
<dbReference type="CDD" id="cd02440">
    <property type="entry name" value="AdoMet_MTases"/>
    <property type="match status" value="1"/>
</dbReference>
<dbReference type="GO" id="GO:0032259">
    <property type="term" value="P:methylation"/>
    <property type="evidence" value="ECO:0007669"/>
    <property type="project" value="UniProtKB-KW"/>
</dbReference>
<proteinExistence type="predicted"/>
<keyword evidence="1" id="KW-0808">Transferase</keyword>
<evidence type="ECO:0000259" key="3">
    <source>
        <dbReference type="Pfam" id="PF13649"/>
    </source>
</evidence>
<dbReference type="EMBL" id="BAAAQF010000034">
    <property type="protein sequence ID" value="GAA1695396.1"/>
    <property type="molecule type" value="Genomic_DNA"/>
</dbReference>
<evidence type="ECO:0000313" key="5">
    <source>
        <dbReference type="Proteomes" id="UP001499851"/>
    </source>
</evidence>
<name>A0ABN2HXZ2_9ACTN</name>
<sequence>MDARFWDDRYGSRERLFSGRPNPVLVHEVEDLDAGQALDVGCGEGGDAIWLAERGWRVTAVDLSRVALERAAAAGAHVADRVSWSQGDLVTAPPPARVFDLVSAQYFPILRADGEGVVRALLDAVAPGGTLLVVGHARPPGPDAGGDFAFDDFVHPGDIAAALGDGWTVEADETRPRTTPPPEGAHHTHDTVLLARRTGA</sequence>
<dbReference type="Pfam" id="PF13649">
    <property type="entry name" value="Methyltransf_25"/>
    <property type="match status" value="1"/>
</dbReference>
<dbReference type="PANTHER" id="PTHR43861">
    <property type="entry name" value="TRANS-ACONITATE 2-METHYLTRANSFERASE-RELATED"/>
    <property type="match status" value="1"/>
</dbReference>
<keyword evidence="4" id="KW-0489">Methyltransferase</keyword>
<feature type="region of interest" description="Disordered" evidence="2">
    <location>
        <begin position="171"/>
        <end position="200"/>
    </location>
</feature>
<dbReference type="SUPFAM" id="SSF53335">
    <property type="entry name" value="S-adenosyl-L-methionine-dependent methyltransferases"/>
    <property type="match status" value="1"/>
</dbReference>
<accession>A0ABN2HXZ2</accession>
<dbReference type="PANTHER" id="PTHR43861:SF3">
    <property type="entry name" value="PUTATIVE (AFU_ORTHOLOGUE AFUA_2G14390)-RELATED"/>
    <property type="match status" value="1"/>
</dbReference>
<evidence type="ECO:0000313" key="4">
    <source>
        <dbReference type="EMBL" id="GAA1695396.1"/>
    </source>
</evidence>